<feature type="compositionally biased region" description="Polar residues" evidence="2">
    <location>
        <begin position="596"/>
        <end position="607"/>
    </location>
</feature>
<dbReference type="Pfam" id="PF06465">
    <property type="entry name" value="DUF1087"/>
    <property type="match status" value="1"/>
</dbReference>
<dbReference type="Pfam" id="PF06461">
    <property type="entry name" value="CHDII_SANT-like"/>
    <property type="match status" value="1"/>
</dbReference>
<evidence type="ECO:0000313" key="5">
    <source>
        <dbReference type="EMBL" id="MCE2056245.1"/>
    </source>
</evidence>
<evidence type="ECO:0000313" key="6">
    <source>
        <dbReference type="Proteomes" id="UP000823775"/>
    </source>
</evidence>
<comment type="caution">
    <text evidence="5">The sequence shown here is derived from an EMBL/GenBank/DDBJ whole genome shotgun (WGS) entry which is preliminary data.</text>
</comment>
<feature type="compositionally biased region" description="Basic and acidic residues" evidence="2">
    <location>
        <begin position="608"/>
        <end position="628"/>
    </location>
</feature>
<feature type="region of interest" description="Disordered" evidence="2">
    <location>
        <begin position="111"/>
        <end position="163"/>
    </location>
</feature>
<dbReference type="SMART" id="SM01147">
    <property type="entry name" value="DUF1087"/>
    <property type="match status" value="1"/>
</dbReference>
<organism evidence="5 6">
    <name type="scientific">Datura stramonium</name>
    <name type="common">Jimsonweed</name>
    <name type="synonym">Common thornapple</name>
    <dbReference type="NCBI Taxonomy" id="4076"/>
    <lineage>
        <taxon>Eukaryota</taxon>
        <taxon>Viridiplantae</taxon>
        <taxon>Streptophyta</taxon>
        <taxon>Embryophyta</taxon>
        <taxon>Tracheophyta</taxon>
        <taxon>Spermatophyta</taxon>
        <taxon>Magnoliopsida</taxon>
        <taxon>eudicotyledons</taxon>
        <taxon>Gunneridae</taxon>
        <taxon>Pentapetalae</taxon>
        <taxon>asterids</taxon>
        <taxon>lamiids</taxon>
        <taxon>Solanales</taxon>
        <taxon>Solanaceae</taxon>
        <taxon>Solanoideae</taxon>
        <taxon>Datureae</taxon>
        <taxon>Datura</taxon>
    </lineage>
</organism>
<keyword evidence="6" id="KW-1185">Reference proteome</keyword>
<evidence type="ECO:0000259" key="3">
    <source>
        <dbReference type="SMART" id="SM01146"/>
    </source>
</evidence>
<dbReference type="Proteomes" id="UP000823775">
    <property type="component" value="Unassembled WGS sequence"/>
</dbReference>
<name>A0ABS8W504_DATST</name>
<accession>A0ABS8W504</accession>
<reference evidence="5 6" key="1">
    <citation type="journal article" date="2021" name="BMC Genomics">
        <title>Datura genome reveals duplications of psychoactive alkaloid biosynthetic genes and high mutation rate following tissue culture.</title>
        <authorList>
            <person name="Rajewski A."/>
            <person name="Carter-House D."/>
            <person name="Stajich J."/>
            <person name="Litt A."/>
        </authorList>
    </citation>
    <scope>NUCLEOTIDE SEQUENCE [LARGE SCALE GENOMIC DNA]</scope>
    <source>
        <strain evidence="5">AR-01</strain>
    </source>
</reference>
<dbReference type="Gene3D" id="1.10.10.60">
    <property type="entry name" value="Homeodomain-like"/>
    <property type="match status" value="1"/>
</dbReference>
<gene>
    <name evidence="5" type="primary">CHD3_3</name>
    <name evidence="5" type="ORF">HAX54_044343</name>
</gene>
<evidence type="ECO:0000256" key="1">
    <source>
        <dbReference type="ARBA" id="ARBA00023242"/>
    </source>
</evidence>
<feature type="domain" description="DUF1087" evidence="4">
    <location>
        <begin position="61"/>
        <end position="126"/>
    </location>
</feature>
<feature type="region of interest" description="Disordered" evidence="2">
    <location>
        <begin position="590"/>
        <end position="687"/>
    </location>
</feature>
<sequence length="687" mass="76186">MRKRTITIAHRDEEEEAPVGGGSFDMIGSFYWADQILQSSLFISRCSIEVANFEYVEEAEATAEEEAPTAPVENKATVNNSERATYWEELLRDRYEVHQVEEFSAMGKGKRSRKQMVSVEDDDLAGLEDVSTDGEDDNYEAEADSSDGETASPGVPVVRKAHRKKARVDSAELLPLMEGEGRSFRVLGFNQSQRAAFVQILMRFGVGEFDWTEFTPRLKQKTYEEIKDYGALFLSHIAEDITDSPTFSDGVPKEGLRIQDVLVRIAVLLLIRDKVKTFSEKTGGSLFAEDIVSRYPGLKGGKLWKDEHDLLLLRSLLKHGYGRWQAIVDDKELRIQEIICKELSLPFINLPVPGASQPQVPPAPGPFHELPASGVSQAQVTVPGASQAPLGVNTANAGSAGDQVKATDDGNTYGAEFSHGTSDPSNRQVIQDSSSLYHFREMQRRQVEFIKKRVLLLEKGLNAEYQKEVFGDEKSHELPYEEMVCDTKVTIEEANSELIDHFPRLVAISPHGISQVACDGKPDRLGVAELYNKMCQVLSGNVQDSFNESHSSSGMRKNILPLEAICQQMNQILSSPHQSTPNFERKLVQENRNSEASKSSYAVPSSQVDDRVLNAEKEHDTLARKSESGSKSASSFTVASMTESHKHHNVTPAKILATRPSSLSTGEADIEMDHSDISTTNVDRTED</sequence>
<dbReference type="PANTHER" id="PTHR45623">
    <property type="entry name" value="CHROMODOMAIN-HELICASE-DNA-BINDING PROTEIN 3-RELATED-RELATED"/>
    <property type="match status" value="1"/>
</dbReference>
<dbReference type="EMBL" id="JACEIK010006751">
    <property type="protein sequence ID" value="MCE2056245.1"/>
    <property type="molecule type" value="Genomic_DNA"/>
</dbReference>
<protein>
    <submittedName>
        <fullName evidence="5">Choline dehydrogenase 3</fullName>
    </submittedName>
</protein>
<feature type="domain" description="CHD subfamily II SANT-like" evidence="3">
    <location>
        <begin position="136"/>
        <end position="292"/>
    </location>
</feature>
<feature type="compositionally biased region" description="Acidic residues" evidence="2">
    <location>
        <begin position="119"/>
        <end position="147"/>
    </location>
</feature>
<evidence type="ECO:0000259" key="4">
    <source>
        <dbReference type="SMART" id="SM01147"/>
    </source>
</evidence>
<dbReference type="InterPro" id="IPR009463">
    <property type="entry name" value="DUF1087"/>
</dbReference>
<feature type="compositionally biased region" description="Polar residues" evidence="2">
    <location>
        <begin position="677"/>
        <end position="687"/>
    </location>
</feature>
<evidence type="ECO:0000256" key="2">
    <source>
        <dbReference type="SAM" id="MobiDB-lite"/>
    </source>
</evidence>
<keyword evidence="1" id="KW-0539">Nucleus</keyword>
<proteinExistence type="predicted"/>
<dbReference type="InterPro" id="IPR009462">
    <property type="entry name" value="CHD_II_SANT-like"/>
</dbReference>
<dbReference type="PANTHER" id="PTHR45623:SF34">
    <property type="entry name" value="CHD3-TYPE CHROMATIN-REMODELING FACTOR PICKLE"/>
    <property type="match status" value="1"/>
</dbReference>
<dbReference type="SMART" id="SM01146">
    <property type="entry name" value="DUF1086"/>
    <property type="match status" value="1"/>
</dbReference>